<comment type="similarity">
    <text evidence="2">Belongs to the glycosyl hydrolase 5 (cellulase A) family.</text>
</comment>
<evidence type="ECO:0000256" key="6">
    <source>
        <dbReference type="ARBA" id="ARBA00022968"/>
    </source>
</evidence>
<evidence type="ECO:0000256" key="17">
    <source>
        <dbReference type="SAM" id="Phobius"/>
    </source>
</evidence>
<keyword evidence="3" id="KW-1003">Cell membrane</keyword>
<evidence type="ECO:0000256" key="7">
    <source>
        <dbReference type="ARBA" id="ARBA00022989"/>
    </source>
</evidence>
<feature type="compositionally biased region" description="Low complexity" evidence="16">
    <location>
        <begin position="136"/>
        <end position="148"/>
    </location>
</feature>
<accession>A0A9P7RPG9</accession>
<evidence type="ECO:0000256" key="16">
    <source>
        <dbReference type="SAM" id="MobiDB-lite"/>
    </source>
</evidence>
<comment type="caution">
    <text evidence="19">The sequence shown here is derived from an EMBL/GenBank/DDBJ whole genome shotgun (WGS) entry which is preliminary data.</text>
</comment>
<dbReference type="AlphaFoldDB" id="A0A9P7RPG9"/>
<keyword evidence="4 17" id="KW-0812">Transmembrane</keyword>
<organism evidence="19 20">
    <name type="scientific">Marasmius oreades</name>
    <name type="common">fairy-ring Marasmius</name>
    <dbReference type="NCBI Taxonomy" id="181124"/>
    <lineage>
        <taxon>Eukaryota</taxon>
        <taxon>Fungi</taxon>
        <taxon>Dikarya</taxon>
        <taxon>Basidiomycota</taxon>
        <taxon>Agaricomycotina</taxon>
        <taxon>Agaricomycetes</taxon>
        <taxon>Agaricomycetidae</taxon>
        <taxon>Agaricales</taxon>
        <taxon>Marasmiineae</taxon>
        <taxon>Marasmiaceae</taxon>
        <taxon>Marasmius</taxon>
    </lineage>
</organism>
<dbReference type="GO" id="GO:0005886">
    <property type="term" value="C:plasma membrane"/>
    <property type="evidence" value="ECO:0007669"/>
    <property type="project" value="UniProtKB-SubCell"/>
</dbReference>
<dbReference type="Gene3D" id="3.20.20.80">
    <property type="entry name" value="Glycosidases"/>
    <property type="match status" value="1"/>
</dbReference>
<feature type="domain" description="Glycoside hydrolase family 5" evidence="18">
    <location>
        <begin position="274"/>
        <end position="470"/>
    </location>
</feature>
<feature type="region of interest" description="Disordered" evidence="16">
    <location>
        <begin position="136"/>
        <end position="172"/>
    </location>
</feature>
<dbReference type="InterPro" id="IPR050386">
    <property type="entry name" value="Glycosyl_hydrolase_5"/>
</dbReference>
<evidence type="ECO:0000256" key="5">
    <source>
        <dbReference type="ARBA" id="ARBA00022801"/>
    </source>
</evidence>
<dbReference type="EC" id="3.2.1.58" evidence="14"/>
<evidence type="ECO:0000313" key="19">
    <source>
        <dbReference type="EMBL" id="KAG7087419.1"/>
    </source>
</evidence>
<feature type="region of interest" description="Disordered" evidence="16">
    <location>
        <begin position="663"/>
        <end position="682"/>
    </location>
</feature>
<sequence length="735" mass="79362">MSQSGPAPDGATKYNSIPLDDSVSTPVTASYTSLPNVPAPTQYRFLGQDSNSGRNSIASSGYQTNYDNSSAQFLYHDSHPNHEDSLGYGEFNEKGNVATPGAARKKRNLIIGIVVVAIVIIAVAVAVPLAILNKNKDSSSGSSQSGGNDAHGGGGGEPSKPGGALAAVTGGDGSDVTLEDGTKFKYSNPHGGSWYYDVNDPFNNNARPQSWSPALNETFRYGIDKIRGVNLGGWLVLEPFMHVTPFMFHKYQPDAVDEYTLHPAMGADQLEDHYKTFITEKDFAEIAGAGLNYVRLPLPYWAVETHTSEPYIPKVAWKYFLKAVQWARKYGIRINLDLHTVPGSQNIWNHSGRRGNVNFLRGTMGYANAQRTLDIIRVIAEFISQPEYRDVVTMFSPINEPTIDKPSISSFYAQAYKVIREASGPGEGPWISFHDAMLGKPEWVGFLPGADRMALDSHPYAAFDDTQTDVPWDTRTGTPCQWGREFNQSMADFGLSLAGEWSNAINDCGLWLNGIPEGTRYDGTYAGGQVTAVGSCDKWTDWQNFSDDTKSQLKKFAMASMDGLQNWFFWTWKIGASSKSGKVETPAWSYQLGLENGWIPKDPREAAGACGNPAPFTGSISSGSGEVDVTKYPWPPAAIDGAGAAVTDLPRYTPTGAIPTLSGATFPPSGAKPTKTASVGNGWANPDDKAGYMTEIGGCTYPDAWANGATVPTPWCTAAGKRDQVDLIPGPTLAP</sequence>
<dbReference type="EMBL" id="CM032189">
    <property type="protein sequence ID" value="KAG7087419.1"/>
    <property type="molecule type" value="Genomic_DNA"/>
</dbReference>
<dbReference type="InterPro" id="IPR017853">
    <property type="entry name" value="GH"/>
</dbReference>
<evidence type="ECO:0000256" key="11">
    <source>
        <dbReference type="ARBA" id="ARBA00023316"/>
    </source>
</evidence>
<dbReference type="PANTHER" id="PTHR31297:SF34">
    <property type="entry name" value="GLUCAN 1,3-BETA-GLUCOSIDASE 2"/>
    <property type="match status" value="1"/>
</dbReference>
<dbReference type="GO" id="GO:0005576">
    <property type="term" value="C:extracellular region"/>
    <property type="evidence" value="ECO:0007669"/>
    <property type="project" value="TreeGrafter"/>
</dbReference>
<proteinExistence type="inferred from homology"/>
<dbReference type="SUPFAM" id="SSF51445">
    <property type="entry name" value="(Trans)glycosidases"/>
    <property type="match status" value="1"/>
</dbReference>
<comment type="catalytic activity">
    <reaction evidence="12">
        <text>Successive hydrolysis of beta-D-glucose units from the non-reducing ends of (1-&gt;3)-beta-D-glucans, releasing alpha-glucose.</text>
        <dbReference type="EC" id="3.2.1.58"/>
    </reaction>
</comment>
<reference evidence="19" key="1">
    <citation type="journal article" date="2021" name="Genome Biol. Evol.">
        <title>The assembled and annotated genome of the fairy-ring fungus Marasmius oreades.</title>
        <authorList>
            <person name="Hiltunen M."/>
            <person name="Ament-Velasquez S.L."/>
            <person name="Johannesson H."/>
        </authorList>
    </citation>
    <scope>NUCLEOTIDE SEQUENCE</scope>
    <source>
        <strain evidence="19">03SP1</strain>
    </source>
</reference>
<evidence type="ECO:0000256" key="12">
    <source>
        <dbReference type="ARBA" id="ARBA00036824"/>
    </source>
</evidence>
<dbReference type="GO" id="GO:0009986">
    <property type="term" value="C:cell surface"/>
    <property type="evidence" value="ECO:0007669"/>
    <property type="project" value="TreeGrafter"/>
</dbReference>
<dbReference type="RefSeq" id="XP_043003890.1">
    <property type="nucleotide sequence ID" value="XM_043158541.1"/>
</dbReference>
<evidence type="ECO:0000256" key="1">
    <source>
        <dbReference type="ARBA" id="ARBA00004401"/>
    </source>
</evidence>
<keyword evidence="7 17" id="KW-1133">Transmembrane helix</keyword>
<dbReference type="Pfam" id="PF00150">
    <property type="entry name" value="Cellulase"/>
    <property type="match status" value="1"/>
</dbReference>
<keyword evidence="10" id="KW-0326">Glycosidase</keyword>
<evidence type="ECO:0000256" key="15">
    <source>
        <dbReference type="ARBA" id="ARBA00041260"/>
    </source>
</evidence>
<evidence type="ECO:0000256" key="10">
    <source>
        <dbReference type="ARBA" id="ARBA00023295"/>
    </source>
</evidence>
<keyword evidence="6" id="KW-0735">Signal-anchor</keyword>
<keyword evidence="8 17" id="KW-0472">Membrane</keyword>
<evidence type="ECO:0000256" key="3">
    <source>
        <dbReference type="ARBA" id="ARBA00022475"/>
    </source>
</evidence>
<keyword evidence="9" id="KW-0325">Glycoprotein</keyword>
<dbReference type="GO" id="GO:0009251">
    <property type="term" value="P:glucan catabolic process"/>
    <property type="evidence" value="ECO:0007669"/>
    <property type="project" value="TreeGrafter"/>
</dbReference>
<evidence type="ECO:0000256" key="13">
    <source>
        <dbReference type="ARBA" id="ARBA00037126"/>
    </source>
</evidence>
<comment type="subcellular location">
    <subcellularLocation>
        <location evidence="1">Cell membrane</location>
        <topology evidence="1">Single-pass type II membrane protein</topology>
    </subcellularLocation>
</comment>
<keyword evidence="5" id="KW-0378">Hydrolase</keyword>
<keyword evidence="11" id="KW-0961">Cell wall biogenesis/degradation</keyword>
<evidence type="ECO:0000259" key="18">
    <source>
        <dbReference type="Pfam" id="PF00150"/>
    </source>
</evidence>
<dbReference type="FunFam" id="3.20.20.80:FF:000033">
    <property type="entry name" value="Glucan 1,3-beta-glucosidase A"/>
    <property type="match status" value="1"/>
</dbReference>
<dbReference type="KEGG" id="more:E1B28_013387"/>
<evidence type="ECO:0000313" key="20">
    <source>
        <dbReference type="Proteomes" id="UP001049176"/>
    </source>
</evidence>
<feature type="region of interest" description="Disordered" evidence="16">
    <location>
        <begin position="1"/>
        <end position="25"/>
    </location>
</feature>
<protein>
    <recommendedName>
        <fullName evidence="14">glucan 1,3-beta-glucosidase</fullName>
        <ecNumber evidence="14">3.2.1.58</ecNumber>
    </recommendedName>
    <alternativeName>
        <fullName evidence="15">Exo-1,3-beta-glucanase D</fullName>
    </alternativeName>
</protein>
<feature type="transmembrane region" description="Helical" evidence="17">
    <location>
        <begin position="109"/>
        <end position="132"/>
    </location>
</feature>
<evidence type="ECO:0000256" key="14">
    <source>
        <dbReference type="ARBA" id="ARBA00038929"/>
    </source>
</evidence>
<evidence type="ECO:0000256" key="4">
    <source>
        <dbReference type="ARBA" id="ARBA00022692"/>
    </source>
</evidence>
<dbReference type="OrthoDB" id="62120at2759"/>
<gene>
    <name evidence="19" type="ORF">E1B28_013387</name>
</gene>
<name>A0A9P7RPG9_9AGAR</name>
<dbReference type="InterPro" id="IPR001547">
    <property type="entry name" value="Glyco_hydro_5"/>
</dbReference>
<dbReference type="GeneID" id="66082462"/>
<dbReference type="Proteomes" id="UP001049176">
    <property type="component" value="Chromosome 9"/>
</dbReference>
<comment type="function">
    <text evidence="13">Glucosidase involved in the degradation of cellulosic biomass. Active on lichenan.</text>
</comment>
<keyword evidence="20" id="KW-1185">Reference proteome</keyword>
<evidence type="ECO:0000256" key="8">
    <source>
        <dbReference type="ARBA" id="ARBA00023136"/>
    </source>
</evidence>
<dbReference type="GO" id="GO:0071555">
    <property type="term" value="P:cell wall organization"/>
    <property type="evidence" value="ECO:0007669"/>
    <property type="project" value="UniProtKB-KW"/>
</dbReference>
<dbReference type="PANTHER" id="PTHR31297">
    <property type="entry name" value="GLUCAN ENDO-1,6-BETA-GLUCOSIDASE B"/>
    <property type="match status" value="1"/>
</dbReference>
<dbReference type="GO" id="GO:0004338">
    <property type="term" value="F:glucan exo-1,3-beta-glucosidase activity"/>
    <property type="evidence" value="ECO:0007669"/>
    <property type="project" value="UniProtKB-EC"/>
</dbReference>
<evidence type="ECO:0000256" key="2">
    <source>
        <dbReference type="ARBA" id="ARBA00005641"/>
    </source>
</evidence>
<evidence type="ECO:0000256" key="9">
    <source>
        <dbReference type="ARBA" id="ARBA00023180"/>
    </source>
</evidence>